<sequence>MIALRTFLITFLVNTTLLSIFWGSKVNFIDVAIFSFFSALLVSVATQVLVSKRLLKLRESISRKQTFDDFLNDEITKLSEEINTLVQNTVIQEKETERLKDVVTGFVHDVKSLLWNEVKDESLQRIVEEFYEFAKIEAGIERLRKEPVNLVELVNDVAERFPERVFLDYEEEITIQADPTKLFRAFYNVIENAVKYSTGPVRVHVRKDRVVIKSPGPEIPYEVRANLFEKKKKSRGTGMGLYLSRQFFEMHGFKIAYRREGESNVFEVQIGYTGMSSVKSERDSR</sequence>
<keyword evidence="2" id="KW-1133">Transmembrane helix</keyword>
<accession>B9K705</accession>
<evidence type="ECO:0000256" key="2">
    <source>
        <dbReference type="SAM" id="Phobius"/>
    </source>
</evidence>
<dbReference type="eggNOG" id="COG0642">
    <property type="taxonomic scope" value="Bacteria"/>
</dbReference>
<dbReference type="EMBL" id="CP000916">
    <property type="protein sequence ID" value="ACM22738.1"/>
    <property type="molecule type" value="Genomic_DNA"/>
</dbReference>
<dbReference type="SUPFAM" id="SSF55874">
    <property type="entry name" value="ATPase domain of HSP90 chaperone/DNA topoisomerase II/histidine kinase"/>
    <property type="match status" value="1"/>
</dbReference>
<feature type="domain" description="Histidine kinase" evidence="3">
    <location>
        <begin position="121"/>
        <end position="274"/>
    </location>
</feature>
<keyword evidence="4" id="KW-0418">Kinase</keyword>
<dbReference type="AlphaFoldDB" id="B9K705"/>
<dbReference type="InterPro" id="IPR003594">
    <property type="entry name" value="HATPase_dom"/>
</dbReference>
<feature type="transmembrane region" description="Helical" evidence="2">
    <location>
        <begin position="31"/>
        <end position="50"/>
    </location>
</feature>
<dbReference type="SMART" id="SM00387">
    <property type="entry name" value="HATPase_c"/>
    <property type="match status" value="1"/>
</dbReference>
<reference evidence="4 5" key="1">
    <citation type="journal article" date="2009" name="Biosci. Biotechnol. Biochem.">
        <title>WeGAS: a web-based microbial genome annotation system.</title>
        <authorList>
            <person name="Lee D."/>
            <person name="Seo H."/>
            <person name="Park C."/>
            <person name="Park K."/>
        </authorList>
    </citation>
    <scope>NUCLEOTIDE SEQUENCE [LARGE SCALE GENOMIC DNA]</scope>
    <source>
        <strain evidence="5">ATCC 49049 / DSM 4359 / NBRC 107923 / NS-E</strain>
    </source>
</reference>
<dbReference type="STRING" id="309803.CTN_0562"/>
<gene>
    <name evidence="4" type="ordered locus">CTN_0562</name>
</gene>
<dbReference type="Proteomes" id="UP000000445">
    <property type="component" value="Chromosome"/>
</dbReference>
<dbReference type="RefSeq" id="WP_015919057.1">
    <property type="nucleotide sequence ID" value="NC_011978.1"/>
</dbReference>
<dbReference type="InterPro" id="IPR005467">
    <property type="entry name" value="His_kinase_dom"/>
</dbReference>
<keyword evidence="1" id="KW-0597">Phosphoprotein</keyword>
<evidence type="ECO:0000256" key="1">
    <source>
        <dbReference type="ARBA" id="ARBA00022553"/>
    </source>
</evidence>
<dbReference type="PROSITE" id="PS50109">
    <property type="entry name" value="HIS_KIN"/>
    <property type="match status" value="1"/>
</dbReference>
<keyword evidence="5" id="KW-1185">Reference proteome</keyword>
<keyword evidence="4" id="KW-0808">Transferase</keyword>
<dbReference type="PANTHER" id="PTHR43547:SF2">
    <property type="entry name" value="HYBRID SIGNAL TRANSDUCTION HISTIDINE KINASE C"/>
    <property type="match status" value="1"/>
</dbReference>
<organism evidence="4 5">
    <name type="scientific">Thermotoga neapolitana (strain ATCC 49049 / DSM 4359 / NBRC 107923 / NS-E)</name>
    <dbReference type="NCBI Taxonomy" id="309803"/>
    <lineage>
        <taxon>Bacteria</taxon>
        <taxon>Thermotogati</taxon>
        <taxon>Thermotogota</taxon>
        <taxon>Thermotogae</taxon>
        <taxon>Thermotogales</taxon>
        <taxon>Thermotogaceae</taxon>
        <taxon>Thermotoga</taxon>
    </lineage>
</organism>
<dbReference type="KEGG" id="tna:CTN_0562"/>
<proteinExistence type="predicted"/>
<feature type="transmembrane region" description="Helical" evidence="2">
    <location>
        <begin position="7"/>
        <end position="25"/>
    </location>
</feature>
<dbReference type="Pfam" id="PF02518">
    <property type="entry name" value="HATPase_c"/>
    <property type="match status" value="1"/>
</dbReference>
<evidence type="ECO:0000313" key="5">
    <source>
        <dbReference type="Proteomes" id="UP000000445"/>
    </source>
</evidence>
<dbReference type="HOGENOM" id="CLU_976394_0_0_0"/>
<dbReference type="PANTHER" id="PTHR43547">
    <property type="entry name" value="TWO-COMPONENT HISTIDINE KINASE"/>
    <property type="match status" value="1"/>
</dbReference>
<protein>
    <submittedName>
        <fullName evidence="4">Sensor histidine kinase</fullName>
    </submittedName>
</protein>
<evidence type="ECO:0000259" key="3">
    <source>
        <dbReference type="PROSITE" id="PS50109"/>
    </source>
</evidence>
<name>B9K705_THENN</name>
<dbReference type="Gene3D" id="3.30.565.10">
    <property type="entry name" value="Histidine kinase-like ATPase, C-terminal domain"/>
    <property type="match status" value="1"/>
</dbReference>
<evidence type="ECO:0000313" key="4">
    <source>
        <dbReference type="EMBL" id="ACM22738.1"/>
    </source>
</evidence>
<keyword evidence="2" id="KW-0472">Membrane</keyword>
<keyword evidence="2" id="KW-0812">Transmembrane</keyword>
<dbReference type="InterPro" id="IPR036890">
    <property type="entry name" value="HATPase_C_sf"/>
</dbReference>
<dbReference type="GO" id="GO:0000155">
    <property type="term" value="F:phosphorelay sensor kinase activity"/>
    <property type="evidence" value="ECO:0007669"/>
    <property type="project" value="TreeGrafter"/>
</dbReference>